<evidence type="ECO:0000313" key="3">
    <source>
        <dbReference type="Proteomes" id="UP000192923"/>
    </source>
</evidence>
<evidence type="ECO:0000313" key="2">
    <source>
        <dbReference type="EMBL" id="SMF93600.1"/>
    </source>
</evidence>
<proteinExistence type="predicted"/>
<dbReference type="Proteomes" id="UP000192923">
    <property type="component" value="Unassembled WGS sequence"/>
</dbReference>
<dbReference type="Pfam" id="PF08670">
    <property type="entry name" value="MEKHLA"/>
    <property type="match status" value="1"/>
</dbReference>
<sequence length="159" mass="18168">MTAPPPYPSEDNHYLAEHVALLRDSHRHWTGRPLLDPRLTHEEAARHLFAAPFVVVSHDTAPDPLFNYANQTALALFAMDWEEFTALPSRLSAERINQEARAELLARVAERGYIDDYQGVRIGRHGRRFLIEAATVWNLLDPRGVICGQAACFKHWKFL</sequence>
<accession>A0A1Y6CTT5</accession>
<reference evidence="2 3" key="1">
    <citation type="submission" date="2016-12" db="EMBL/GenBank/DDBJ databases">
        <authorList>
            <person name="Song W.-J."/>
            <person name="Kurnit D.M."/>
        </authorList>
    </citation>
    <scope>NUCLEOTIDE SEQUENCE [LARGE SCALE GENOMIC DNA]</scope>
    <source>
        <strain evidence="2 3">175</strain>
    </source>
</reference>
<evidence type="ECO:0000259" key="1">
    <source>
        <dbReference type="Pfam" id="PF08670"/>
    </source>
</evidence>
<keyword evidence="3" id="KW-1185">Reference proteome</keyword>
<gene>
    <name evidence="2" type="ORF">SAMN02949497_0887</name>
</gene>
<name>A0A1Y6CTT5_9GAMM</name>
<protein>
    <submittedName>
        <fullName evidence="2">MEKHLA domain-containing protein</fullName>
    </submittedName>
</protein>
<dbReference type="OrthoDB" id="9794448at2"/>
<dbReference type="EMBL" id="FXAM01000001">
    <property type="protein sequence ID" value="SMF93600.1"/>
    <property type="molecule type" value="Genomic_DNA"/>
</dbReference>
<feature type="domain" description="MEKHLA" evidence="1">
    <location>
        <begin position="17"/>
        <end position="158"/>
    </location>
</feature>
<dbReference type="AlphaFoldDB" id="A0A1Y6CTT5"/>
<organism evidence="2 3">
    <name type="scientific">Methylomagnum ishizawai</name>
    <dbReference type="NCBI Taxonomy" id="1760988"/>
    <lineage>
        <taxon>Bacteria</taxon>
        <taxon>Pseudomonadati</taxon>
        <taxon>Pseudomonadota</taxon>
        <taxon>Gammaproteobacteria</taxon>
        <taxon>Methylococcales</taxon>
        <taxon>Methylococcaceae</taxon>
        <taxon>Methylomagnum</taxon>
    </lineage>
</organism>
<dbReference type="RefSeq" id="WP_085210313.1">
    <property type="nucleotide sequence ID" value="NZ_FXAM01000001.1"/>
</dbReference>
<dbReference type="InterPro" id="IPR013978">
    <property type="entry name" value="MEKHLA"/>
</dbReference>